<keyword evidence="3" id="KW-1185">Reference proteome</keyword>
<gene>
    <name evidence="2" type="ORF">ACFO4R_08500</name>
</gene>
<proteinExistence type="predicted"/>
<evidence type="ECO:0000313" key="3">
    <source>
        <dbReference type="Proteomes" id="UP001595916"/>
    </source>
</evidence>
<accession>A0ABV9QL07</accession>
<dbReference type="Proteomes" id="UP001595916">
    <property type="component" value="Unassembled WGS sequence"/>
</dbReference>
<protein>
    <recommendedName>
        <fullName evidence="1">DUF8052 domain-containing protein</fullName>
    </recommendedName>
</protein>
<dbReference type="RefSeq" id="WP_379788659.1">
    <property type="nucleotide sequence ID" value="NZ_JBHSHL010000033.1"/>
</dbReference>
<sequence>MEKEVYLQKLEERLSYYYDIEKNINYMKMSFDMYARFFEKNDRYIVSKKAVIYSSEINQHIFVKYLPALEMEDLEQLSHIAKMAVMDYVKPKEDHMSSLISMVVLVDSMPSLEVQKKLKKYSYYKSFLFGFHGWVNIGFLLVDINSFDMIYNAKGREGKENFILI</sequence>
<feature type="domain" description="DUF8052" evidence="1">
    <location>
        <begin position="3"/>
        <end position="162"/>
    </location>
</feature>
<evidence type="ECO:0000259" key="1">
    <source>
        <dbReference type="Pfam" id="PF26226"/>
    </source>
</evidence>
<reference evidence="3" key="1">
    <citation type="journal article" date="2019" name="Int. J. Syst. Evol. Microbiol.">
        <title>The Global Catalogue of Microorganisms (GCM) 10K type strain sequencing project: providing services to taxonomists for standard genome sequencing and annotation.</title>
        <authorList>
            <consortium name="The Broad Institute Genomics Platform"/>
            <consortium name="The Broad Institute Genome Sequencing Center for Infectious Disease"/>
            <person name="Wu L."/>
            <person name="Ma J."/>
        </authorList>
    </citation>
    <scope>NUCLEOTIDE SEQUENCE [LARGE SCALE GENOMIC DNA]</scope>
    <source>
        <strain evidence="3">CCUG 46385</strain>
    </source>
</reference>
<dbReference type="Pfam" id="PF26226">
    <property type="entry name" value="DUF8052"/>
    <property type="match status" value="1"/>
</dbReference>
<comment type="caution">
    <text evidence="2">The sequence shown here is derived from an EMBL/GenBank/DDBJ whole genome shotgun (WGS) entry which is preliminary data.</text>
</comment>
<organism evidence="2 3">
    <name type="scientific">Filifactor villosus</name>
    <dbReference type="NCBI Taxonomy" id="29374"/>
    <lineage>
        <taxon>Bacteria</taxon>
        <taxon>Bacillati</taxon>
        <taxon>Bacillota</taxon>
        <taxon>Clostridia</taxon>
        <taxon>Peptostreptococcales</taxon>
        <taxon>Filifactoraceae</taxon>
        <taxon>Filifactor</taxon>
    </lineage>
</organism>
<name>A0ABV9QL07_9FIRM</name>
<evidence type="ECO:0000313" key="2">
    <source>
        <dbReference type="EMBL" id="MFC4805122.1"/>
    </source>
</evidence>
<dbReference type="InterPro" id="IPR058365">
    <property type="entry name" value="DUF8052"/>
</dbReference>
<dbReference type="EMBL" id="JBHSHL010000033">
    <property type="protein sequence ID" value="MFC4805122.1"/>
    <property type="molecule type" value="Genomic_DNA"/>
</dbReference>